<dbReference type="Gene3D" id="2.40.10.120">
    <property type="match status" value="1"/>
</dbReference>
<dbReference type="Pfam" id="PF03069">
    <property type="entry name" value="FmdA_AmdA"/>
    <property type="match status" value="2"/>
</dbReference>
<dbReference type="EMBL" id="MCGH01000003">
    <property type="protein sequence ID" value="ODM03533.1"/>
    <property type="molecule type" value="Genomic_DNA"/>
</dbReference>
<proteinExistence type="predicted"/>
<organism evidence="1 2">
    <name type="scientific">Eisenbergiella tayi</name>
    <dbReference type="NCBI Taxonomy" id="1432052"/>
    <lineage>
        <taxon>Bacteria</taxon>
        <taxon>Bacillati</taxon>
        <taxon>Bacillota</taxon>
        <taxon>Clostridia</taxon>
        <taxon>Lachnospirales</taxon>
        <taxon>Lachnospiraceae</taxon>
        <taxon>Eisenbergiella</taxon>
    </lineage>
</organism>
<dbReference type="InterPro" id="IPR004304">
    <property type="entry name" value="FmdA_AmdA"/>
</dbReference>
<dbReference type="RefSeq" id="WP_069153981.1">
    <property type="nucleotide sequence ID" value="NZ_MCGH01000003.1"/>
</dbReference>
<keyword evidence="1" id="KW-0378">Hydrolase</keyword>
<dbReference type="PANTHER" id="PTHR31891:SF1">
    <property type="entry name" value="FORMAMIDASE C869.04-RELATED"/>
    <property type="match status" value="1"/>
</dbReference>
<evidence type="ECO:0000313" key="1">
    <source>
        <dbReference type="EMBL" id="ODM03533.1"/>
    </source>
</evidence>
<gene>
    <name evidence="1" type="primary">fmdA</name>
    <name evidence="1" type="ORF">BEI61_04331</name>
</gene>
<dbReference type="PATRIC" id="fig|1432052.4.peg.4804"/>
<dbReference type="Gene3D" id="3.10.28.20">
    <property type="entry name" value="Acetamidase/Formamidase-like domains"/>
    <property type="match status" value="1"/>
</dbReference>
<dbReference type="SUPFAM" id="SSF141130">
    <property type="entry name" value="Acetamidase/Formamidase-like"/>
    <property type="match status" value="1"/>
</dbReference>
<reference evidence="1 2" key="1">
    <citation type="submission" date="2016-07" db="EMBL/GenBank/DDBJ databases">
        <title>Characterization of isolates of Eisenbergiella tayi derived from blood cultures, using whole genome sequencing.</title>
        <authorList>
            <person name="Burdz T."/>
            <person name="Wiebe D."/>
            <person name="Huynh C."/>
            <person name="Bernard K."/>
        </authorList>
    </citation>
    <scope>NUCLEOTIDE SEQUENCE [LARGE SCALE GENOMIC DNA]</scope>
    <source>
        <strain evidence="1 2">NML 110608</strain>
    </source>
</reference>
<sequence>MFIISREYVQDSLDKSVAPAAVCDSGETVVFQTRDCYDDSVTCGERPLGDHRDALGNPATGPLYIHGARPGDILKVEILKIELRSWGVMCSSFSYGAFAGRFPDPKAVIFEIIDNKIRFDEKLTLDCCPMIGVIGTAPGGEGIGTETPGGHGGNMDCRKIGEGSVLYLPVAVPGALLSMGDLHALMGDGEVFICGLETAGEVTVRVSVLKDCRMPTPFLMTEDKVMTIQSADTTDEAGKKAVLLMEEYIRETAGIDELKAGMLMSLAADMCICQIVDPQMTVRVEFPRQILEKYGWKPV</sequence>
<dbReference type="Gene3D" id="2.60.120.580">
    <property type="entry name" value="Acetamidase/Formamidase-like domains"/>
    <property type="match status" value="1"/>
</dbReference>
<dbReference type="Proteomes" id="UP000094067">
    <property type="component" value="Unassembled WGS sequence"/>
</dbReference>
<evidence type="ECO:0000313" key="2">
    <source>
        <dbReference type="Proteomes" id="UP000094067"/>
    </source>
</evidence>
<accession>A0A1E3A444</accession>
<comment type="caution">
    <text evidence="1">The sequence shown here is derived from an EMBL/GenBank/DDBJ whole genome shotgun (WGS) entry which is preliminary data.</text>
</comment>
<name>A0A1E3A444_9FIRM</name>
<dbReference type="EC" id="3.5.1.49" evidence="1"/>
<protein>
    <submittedName>
        <fullName evidence="1">Formamidase</fullName>
        <ecNumber evidence="1">3.5.1.49</ecNumber>
    </submittedName>
</protein>
<dbReference type="AlphaFoldDB" id="A0A1E3A444"/>
<dbReference type="PANTHER" id="PTHR31891">
    <property type="entry name" value="FORMAMIDASE C869.04-RELATED"/>
    <property type="match status" value="1"/>
</dbReference>
<dbReference type="GO" id="GO:0004328">
    <property type="term" value="F:formamidase activity"/>
    <property type="evidence" value="ECO:0007669"/>
    <property type="project" value="UniProtKB-EC"/>
</dbReference>